<dbReference type="UniPathway" id="UPA00047">
    <property type="reaction ID" value="UER00055"/>
</dbReference>
<dbReference type="RefSeq" id="WP_167476456.1">
    <property type="nucleotide sequence ID" value="NZ_CP046172.1"/>
</dbReference>
<evidence type="ECO:0000256" key="10">
    <source>
        <dbReference type="RuleBase" id="RU362132"/>
    </source>
</evidence>
<dbReference type="GO" id="GO:0003984">
    <property type="term" value="F:acetolactate synthase activity"/>
    <property type="evidence" value="ECO:0007669"/>
    <property type="project" value="UniProtKB-EC"/>
</dbReference>
<evidence type="ECO:0000256" key="5">
    <source>
        <dbReference type="ARBA" id="ARBA00022630"/>
    </source>
</evidence>
<dbReference type="InterPro" id="IPR012001">
    <property type="entry name" value="Thiamin_PyroP_enz_TPP-bd_dom"/>
</dbReference>
<gene>
    <name evidence="14" type="ORF">F5544_30760</name>
</gene>
<dbReference type="PROSITE" id="PS00187">
    <property type="entry name" value="TPP_ENZYMES"/>
    <property type="match status" value="1"/>
</dbReference>
<protein>
    <recommendedName>
        <fullName evidence="4">acetolactate synthase</fullName>
        <ecNumber evidence="4">2.2.1.6</ecNumber>
    </recommendedName>
</protein>
<dbReference type="GO" id="GO:0030976">
    <property type="term" value="F:thiamine pyrophosphate binding"/>
    <property type="evidence" value="ECO:0007669"/>
    <property type="project" value="InterPro"/>
</dbReference>
<dbReference type="GO" id="GO:0050660">
    <property type="term" value="F:flavin adenine dinucleotide binding"/>
    <property type="evidence" value="ECO:0007669"/>
    <property type="project" value="TreeGrafter"/>
</dbReference>
<evidence type="ECO:0000259" key="11">
    <source>
        <dbReference type="Pfam" id="PF00205"/>
    </source>
</evidence>
<feature type="domain" description="Thiamine pyrophosphate enzyme N-terminal TPP-binding" evidence="13">
    <location>
        <begin position="3"/>
        <end position="104"/>
    </location>
</feature>
<dbReference type="InterPro" id="IPR011766">
    <property type="entry name" value="TPP_enzyme_TPP-bd"/>
</dbReference>
<dbReference type="UniPathway" id="UPA00049">
    <property type="reaction ID" value="UER00059"/>
</dbReference>
<dbReference type="Pfam" id="PF02775">
    <property type="entry name" value="TPP_enzyme_C"/>
    <property type="match status" value="1"/>
</dbReference>
<evidence type="ECO:0000259" key="12">
    <source>
        <dbReference type="Pfam" id="PF02775"/>
    </source>
</evidence>
<feature type="domain" description="Thiamine pyrophosphate enzyme TPP-binding" evidence="12">
    <location>
        <begin position="382"/>
        <end position="520"/>
    </location>
</feature>
<proteinExistence type="inferred from homology"/>
<feature type="domain" description="Thiamine pyrophosphate enzyme central" evidence="11">
    <location>
        <begin position="191"/>
        <end position="327"/>
    </location>
</feature>
<dbReference type="GO" id="GO:0016829">
    <property type="term" value="F:lyase activity"/>
    <property type="evidence" value="ECO:0007669"/>
    <property type="project" value="UniProtKB-KW"/>
</dbReference>
<dbReference type="CDD" id="cd07035">
    <property type="entry name" value="TPP_PYR_POX_like"/>
    <property type="match status" value="1"/>
</dbReference>
<dbReference type="SUPFAM" id="SSF52518">
    <property type="entry name" value="Thiamin diphosphate-binding fold (THDP-binding)"/>
    <property type="match status" value="2"/>
</dbReference>
<sequence>MTTVREVSYDVLRAFGATTIVGNPGSNELTFLDRMPEDFTFVLALQEGAVISIADGYAQASNTPVVVTLHAAAGLGTGMGALTNAYANGAPLIIIAGQQFRPMLTLEAMLTNREAVTLPKPLVKWSFEAPSAESVPAVLARAAACALTAPTGPVCVSIPLDDWRREADAATAAYSIGRRISGNPHAARTDLEELARRLQSARNPLLVLGPDVDKYGGWHAAITLAEKLSIEVFLGSGEYSRMPFPTGHPCFRGALGATVEQVRDQLRGYDFIAWIGGALLPYHGWDEGPYLAAGTDLIHLTADPDQAARAPLGLSIVGDPAAALADLVELVAVSTKPLPAPRSDEAAVAHGGRLTEQQVWDILAEVRPEGAQFVWDAPSTMGWWNRVPINEPSSYFAPGAGTVGFGLPAAIGVSLARPYRHTIALLGDGAINYTIAALWTAAQRELDCTFIVLRNGTYQVLEDYGAMLGAQLPDMKLRDLDFVSISRGYGVRADRVDNADALSKALRNAFAEPGPHLIEVSVMALSSGMF</sequence>
<dbReference type="InterPro" id="IPR029035">
    <property type="entry name" value="DHS-like_NAD/FAD-binding_dom"/>
</dbReference>
<comment type="pathway">
    <text evidence="2">Amino-acid biosynthesis; L-valine biosynthesis; L-valine from pyruvate: step 1/4.</text>
</comment>
<dbReference type="Pfam" id="PF00205">
    <property type="entry name" value="TPP_enzyme_M"/>
    <property type="match status" value="1"/>
</dbReference>
<dbReference type="EC" id="2.2.1.6" evidence="4"/>
<dbReference type="PANTHER" id="PTHR18968:SF133">
    <property type="entry name" value="BENZOYLFORMATE DECARBOXYLASE"/>
    <property type="match status" value="1"/>
</dbReference>
<evidence type="ECO:0000256" key="2">
    <source>
        <dbReference type="ARBA" id="ARBA00005025"/>
    </source>
</evidence>
<dbReference type="NCBIfam" id="NF005485">
    <property type="entry name" value="PRK07092.1"/>
    <property type="match status" value="1"/>
</dbReference>
<dbReference type="Proteomes" id="UP000503540">
    <property type="component" value="Chromosome"/>
</dbReference>
<comment type="similarity">
    <text evidence="3 10">Belongs to the TPP enzyme family.</text>
</comment>
<dbReference type="Pfam" id="PF02776">
    <property type="entry name" value="TPP_enzyme_N"/>
    <property type="match status" value="1"/>
</dbReference>
<dbReference type="PANTHER" id="PTHR18968">
    <property type="entry name" value="THIAMINE PYROPHOSPHATE ENZYMES"/>
    <property type="match status" value="1"/>
</dbReference>
<evidence type="ECO:0000313" key="14">
    <source>
        <dbReference type="EMBL" id="QIS13995.1"/>
    </source>
</evidence>
<comment type="pathway">
    <text evidence="1">Amino-acid biosynthesis; L-isoleucine biosynthesis; L-isoleucine from 2-oxobutanoate: step 1/4.</text>
</comment>
<organism evidence="14 15">
    <name type="scientific">Nocardia arthritidis</name>
    <dbReference type="NCBI Taxonomy" id="228602"/>
    <lineage>
        <taxon>Bacteria</taxon>
        <taxon>Bacillati</taxon>
        <taxon>Actinomycetota</taxon>
        <taxon>Actinomycetes</taxon>
        <taxon>Mycobacteriales</taxon>
        <taxon>Nocardiaceae</taxon>
        <taxon>Nocardia</taxon>
    </lineage>
</organism>
<keyword evidence="15" id="KW-1185">Reference proteome</keyword>
<evidence type="ECO:0000256" key="4">
    <source>
        <dbReference type="ARBA" id="ARBA00013145"/>
    </source>
</evidence>
<evidence type="ECO:0000256" key="8">
    <source>
        <dbReference type="ARBA" id="ARBA00023304"/>
    </source>
</evidence>
<comment type="catalytic activity">
    <reaction evidence="9">
        <text>2 pyruvate + H(+) = (2S)-2-acetolactate + CO2</text>
        <dbReference type="Rhea" id="RHEA:25249"/>
        <dbReference type="ChEBI" id="CHEBI:15361"/>
        <dbReference type="ChEBI" id="CHEBI:15378"/>
        <dbReference type="ChEBI" id="CHEBI:16526"/>
        <dbReference type="ChEBI" id="CHEBI:58476"/>
        <dbReference type="EC" id="2.2.1.6"/>
    </reaction>
</comment>
<dbReference type="Gene3D" id="3.40.50.1220">
    <property type="entry name" value="TPP-binding domain"/>
    <property type="match status" value="1"/>
</dbReference>
<keyword evidence="8" id="KW-0028">Amino-acid biosynthesis</keyword>
<evidence type="ECO:0000256" key="9">
    <source>
        <dbReference type="ARBA" id="ARBA00048670"/>
    </source>
</evidence>
<dbReference type="InterPro" id="IPR029061">
    <property type="entry name" value="THDP-binding"/>
</dbReference>
<keyword evidence="6" id="KW-0274">FAD</keyword>
<evidence type="ECO:0000259" key="13">
    <source>
        <dbReference type="Pfam" id="PF02776"/>
    </source>
</evidence>
<dbReference type="CDD" id="cd02002">
    <property type="entry name" value="TPP_BFDC"/>
    <property type="match status" value="1"/>
</dbReference>
<reference evidence="14 15" key="1">
    <citation type="journal article" date="2019" name="ACS Chem. Biol.">
        <title>Identification and Mobilization of a Cryptic Antibiotic Biosynthesis Gene Locus from a Human-Pathogenic Nocardia Isolate.</title>
        <authorList>
            <person name="Herisse M."/>
            <person name="Ishida K."/>
            <person name="Porter J.L."/>
            <person name="Howden B."/>
            <person name="Hertweck C."/>
            <person name="Stinear T.P."/>
            <person name="Pidot S.J."/>
        </authorList>
    </citation>
    <scope>NUCLEOTIDE SEQUENCE [LARGE SCALE GENOMIC DNA]</scope>
    <source>
        <strain evidence="14 15">AUSMDU00012717</strain>
    </source>
</reference>
<evidence type="ECO:0000256" key="3">
    <source>
        <dbReference type="ARBA" id="ARBA00007812"/>
    </source>
</evidence>
<dbReference type="KEGG" id="nah:F5544_30760"/>
<dbReference type="AlphaFoldDB" id="A0A6G9YL12"/>
<dbReference type="GO" id="GO:0009097">
    <property type="term" value="P:isoleucine biosynthetic process"/>
    <property type="evidence" value="ECO:0007669"/>
    <property type="project" value="UniProtKB-UniPathway"/>
</dbReference>
<dbReference type="InterPro" id="IPR000399">
    <property type="entry name" value="TPP-bd_CS"/>
</dbReference>
<dbReference type="Gene3D" id="3.40.50.970">
    <property type="match status" value="2"/>
</dbReference>
<dbReference type="InterPro" id="IPR012000">
    <property type="entry name" value="Thiamin_PyroP_enz_cen_dom"/>
</dbReference>
<accession>A0A6G9YL12</accession>
<dbReference type="GO" id="GO:0000287">
    <property type="term" value="F:magnesium ion binding"/>
    <property type="evidence" value="ECO:0007669"/>
    <property type="project" value="InterPro"/>
</dbReference>
<keyword evidence="8" id="KW-0100">Branched-chain amino acid biosynthesis</keyword>
<dbReference type="EMBL" id="CP046172">
    <property type="protein sequence ID" value="QIS13995.1"/>
    <property type="molecule type" value="Genomic_DNA"/>
</dbReference>
<name>A0A6G9YL12_9NOCA</name>
<evidence type="ECO:0000256" key="1">
    <source>
        <dbReference type="ARBA" id="ARBA00004974"/>
    </source>
</evidence>
<evidence type="ECO:0000256" key="6">
    <source>
        <dbReference type="ARBA" id="ARBA00022827"/>
    </source>
</evidence>
<dbReference type="GO" id="GO:0009099">
    <property type="term" value="P:L-valine biosynthetic process"/>
    <property type="evidence" value="ECO:0007669"/>
    <property type="project" value="UniProtKB-UniPathway"/>
</dbReference>
<evidence type="ECO:0000313" key="15">
    <source>
        <dbReference type="Proteomes" id="UP000503540"/>
    </source>
</evidence>
<keyword evidence="14" id="KW-0456">Lyase</keyword>
<evidence type="ECO:0000256" key="7">
    <source>
        <dbReference type="ARBA" id="ARBA00023052"/>
    </source>
</evidence>
<dbReference type="SUPFAM" id="SSF52467">
    <property type="entry name" value="DHS-like NAD/FAD-binding domain"/>
    <property type="match status" value="1"/>
</dbReference>
<dbReference type="InterPro" id="IPR045229">
    <property type="entry name" value="TPP_enz"/>
</dbReference>
<keyword evidence="7 10" id="KW-0786">Thiamine pyrophosphate</keyword>
<keyword evidence="5" id="KW-0285">Flavoprotein</keyword>